<comment type="caution">
    <text evidence="1">The sequence shown here is derived from an EMBL/GenBank/DDBJ whole genome shotgun (WGS) entry which is preliminary data.</text>
</comment>
<dbReference type="Proteomes" id="UP000743370">
    <property type="component" value="Unassembled WGS sequence"/>
</dbReference>
<evidence type="ECO:0000313" key="2">
    <source>
        <dbReference type="Proteomes" id="UP000743370"/>
    </source>
</evidence>
<proteinExistence type="predicted"/>
<reference evidence="1 2" key="1">
    <citation type="submission" date="2020-05" db="EMBL/GenBank/DDBJ databases">
        <title>Vigna angularis (adzuki bean) Var. LongXiaoDou No. 4 denovo assembly.</title>
        <authorList>
            <person name="Xiang H."/>
        </authorList>
    </citation>
    <scope>NUCLEOTIDE SEQUENCE [LARGE SCALE GENOMIC DNA]</scope>
    <source>
        <tissue evidence="1">Leaf</tissue>
    </source>
</reference>
<organism evidence="1 2">
    <name type="scientific">Phaseolus angularis</name>
    <name type="common">Azuki bean</name>
    <name type="synonym">Vigna angularis</name>
    <dbReference type="NCBI Taxonomy" id="3914"/>
    <lineage>
        <taxon>Eukaryota</taxon>
        <taxon>Viridiplantae</taxon>
        <taxon>Streptophyta</taxon>
        <taxon>Embryophyta</taxon>
        <taxon>Tracheophyta</taxon>
        <taxon>Spermatophyta</taxon>
        <taxon>Magnoliopsida</taxon>
        <taxon>eudicotyledons</taxon>
        <taxon>Gunneridae</taxon>
        <taxon>Pentapetalae</taxon>
        <taxon>rosids</taxon>
        <taxon>fabids</taxon>
        <taxon>Fabales</taxon>
        <taxon>Fabaceae</taxon>
        <taxon>Papilionoideae</taxon>
        <taxon>50 kb inversion clade</taxon>
        <taxon>NPAAA clade</taxon>
        <taxon>indigoferoid/millettioid clade</taxon>
        <taxon>Phaseoleae</taxon>
        <taxon>Vigna</taxon>
    </lineage>
</organism>
<protein>
    <submittedName>
        <fullName evidence="1">Uncharacterized protein</fullName>
    </submittedName>
</protein>
<dbReference type="AlphaFoldDB" id="A0A8T0L6H4"/>
<dbReference type="EMBL" id="JABFOF010000001">
    <property type="protein sequence ID" value="KAG2407544.1"/>
    <property type="molecule type" value="Genomic_DNA"/>
</dbReference>
<name>A0A8T0L6H4_PHAAN</name>
<gene>
    <name evidence="1" type="ORF">HKW66_Vig0023660</name>
</gene>
<accession>A0A8T0L6H4</accession>
<evidence type="ECO:0000313" key="1">
    <source>
        <dbReference type="EMBL" id="KAG2407544.1"/>
    </source>
</evidence>
<sequence length="77" mass="8989">MIMLSFPCIPNVGAIDDAFNIFENILGYHMEHHEWLCSATLQQLGNLYARVGWWNQIWLAQTEGSQFLMFMGKREPK</sequence>